<reference evidence="1" key="1">
    <citation type="submission" date="2023-06" db="EMBL/GenBank/DDBJ databases">
        <title>Genome-scale phylogeny and comparative genomics of the fungal order Sordariales.</title>
        <authorList>
            <consortium name="Lawrence Berkeley National Laboratory"/>
            <person name="Hensen N."/>
            <person name="Bonometti L."/>
            <person name="Westerberg I."/>
            <person name="Brannstrom I.O."/>
            <person name="Guillou S."/>
            <person name="Cros-Aarteil S."/>
            <person name="Calhoun S."/>
            <person name="Haridas S."/>
            <person name="Kuo A."/>
            <person name="Mondo S."/>
            <person name="Pangilinan J."/>
            <person name="Riley R."/>
            <person name="Labutti K."/>
            <person name="Andreopoulos B."/>
            <person name="Lipzen A."/>
            <person name="Chen C."/>
            <person name="Yanf M."/>
            <person name="Daum C."/>
            <person name="Ng V."/>
            <person name="Clum A."/>
            <person name="Steindorff A."/>
            <person name="Ohm R."/>
            <person name="Martin F."/>
            <person name="Silar P."/>
            <person name="Natvig D."/>
            <person name="Lalanne C."/>
            <person name="Gautier V."/>
            <person name="Ament-Velasquez S.L."/>
            <person name="Kruys A."/>
            <person name="Hutchinson M.I."/>
            <person name="Powell A.J."/>
            <person name="Barry K."/>
            <person name="Miller A.N."/>
            <person name="Grigoriev I.V."/>
            <person name="Debuchy R."/>
            <person name="Gladieux P."/>
            <person name="Thoren M.H."/>
            <person name="Johannesson H."/>
        </authorList>
    </citation>
    <scope>NUCLEOTIDE SEQUENCE</scope>
    <source>
        <strain evidence="1">CBS 307.81</strain>
    </source>
</reference>
<dbReference type="Proteomes" id="UP001174997">
    <property type="component" value="Unassembled WGS sequence"/>
</dbReference>
<gene>
    <name evidence="1" type="ORF">QBC41DRAFT_329943</name>
</gene>
<name>A0AA39Z248_9PEZI</name>
<protein>
    <submittedName>
        <fullName evidence="1">Uncharacterized protein</fullName>
    </submittedName>
</protein>
<sequence length="112" mass="12933">MRMLSKLLVMMLVQCRPLLPLIFIVSFAMFPLCSNLHPRSLIFIPSFIYEVCSCNRHQCHHSPPLQQVINNPNPFPLQDNTNRWGKRPQAIPARGIISYRKWLSICIMQGGT</sequence>
<accession>A0AA39Z248</accession>
<organism evidence="1 2">
    <name type="scientific">Cercophora samala</name>
    <dbReference type="NCBI Taxonomy" id="330535"/>
    <lineage>
        <taxon>Eukaryota</taxon>
        <taxon>Fungi</taxon>
        <taxon>Dikarya</taxon>
        <taxon>Ascomycota</taxon>
        <taxon>Pezizomycotina</taxon>
        <taxon>Sordariomycetes</taxon>
        <taxon>Sordariomycetidae</taxon>
        <taxon>Sordariales</taxon>
        <taxon>Lasiosphaeriaceae</taxon>
        <taxon>Cercophora</taxon>
    </lineage>
</organism>
<comment type="caution">
    <text evidence="1">The sequence shown here is derived from an EMBL/GenBank/DDBJ whole genome shotgun (WGS) entry which is preliminary data.</text>
</comment>
<evidence type="ECO:0000313" key="2">
    <source>
        <dbReference type="Proteomes" id="UP001174997"/>
    </source>
</evidence>
<evidence type="ECO:0000313" key="1">
    <source>
        <dbReference type="EMBL" id="KAK0662052.1"/>
    </source>
</evidence>
<dbReference type="EMBL" id="JAULSY010000145">
    <property type="protein sequence ID" value="KAK0662052.1"/>
    <property type="molecule type" value="Genomic_DNA"/>
</dbReference>
<proteinExistence type="predicted"/>
<keyword evidence="2" id="KW-1185">Reference proteome</keyword>
<dbReference type="AlphaFoldDB" id="A0AA39Z248"/>